<accession>A0A7E4VJ37</accession>
<name>A0A7E4VJ37_PANRE</name>
<dbReference type="AlphaFoldDB" id="A0A7E4VJ37"/>
<dbReference type="WBParaSite" id="Pan_g21797.t1">
    <property type="protein sequence ID" value="Pan_g21797.t1"/>
    <property type="gene ID" value="Pan_g21797"/>
</dbReference>
<dbReference type="InterPro" id="IPR008974">
    <property type="entry name" value="TRAF-like"/>
</dbReference>
<organism evidence="1 2">
    <name type="scientific">Panagrellus redivivus</name>
    <name type="common">Microworm</name>
    <dbReference type="NCBI Taxonomy" id="6233"/>
    <lineage>
        <taxon>Eukaryota</taxon>
        <taxon>Metazoa</taxon>
        <taxon>Ecdysozoa</taxon>
        <taxon>Nematoda</taxon>
        <taxon>Chromadorea</taxon>
        <taxon>Rhabditida</taxon>
        <taxon>Tylenchina</taxon>
        <taxon>Panagrolaimomorpha</taxon>
        <taxon>Panagrolaimoidea</taxon>
        <taxon>Panagrolaimidae</taxon>
        <taxon>Panagrellus</taxon>
    </lineage>
</organism>
<protein>
    <submittedName>
        <fullName evidence="2">MATH domain-containing protein</fullName>
    </submittedName>
</protein>
<evidence type="ECO:0000313" key="1">
    <source>
        <dbReference type="Proteomes" id="UP000492821"/>
    </source>
</evidence>
<keyword evidence="1" id="KW-1185">Reference proteome</keyword>
<dbReference type="SUPFAM" id="SSF49599">
    <property type="entry name" value="TRAF domain-like"/>
    <property type="match status" value="1"/>
</dbReference>
<dbReference type="Gene3D" id="2.60.210.10">
    <property type="entry name" value="Apoptosis, Tumor Necrosis Factor Receptor Associated Protein 2, Chain A"/>
    <property type="match status" value="1"/>
</dbReference>
<proteinExistence type="predicted"/>
<dbReference type="Proteomes" id="UP000492821">
    <property type="component" value="Unassembled WGS sequence"/>
</dbReference>
<reference evidence="2" key="2">
    <citation type="submission" date="2020-10" db="UniProtKB">
        <authorList>
            <consortium name="WormBaseParasite"/>
        </authorList>
    </citation>
    <scope>IDENTIFICATION</scope>
</reference>
<reference evidence="1" key="1">
    <citation type="journal article" date="2013" name="Genetics">
        <title>The draft genome and transcriptome of Panagrellus redivivus are shaped by the harsh demands of a free-living lifestyle.</title>
        <authorList>
            <person name="Srinivasan J."/>
            <person name="Dillman A.R."/>
            <person name="Macchietto M.G."/>
            <person name="Heikkinen L."/>
            <person name="Lakso M."/>
            <person name="Fracchia K.M."/>
            <person name="Antoshechkin I."/>
            <person name="Mortazavi A."/>
            <person name="Wong G."/>
            <person name="Sternberg P.W."/>
        </authorList>
    </citation>
    <scope>NUCLEOTIDE SEQUENCE [LARGE SCALE GENOMIC DNA]</scope>
    <source>
        <strain evidence="1">MT8872</strain>
    </source>
</reference>
<sequence length="155" mass="17411">MSLSKPLLTVKDSVTFVLNEADLTDKKVGEALKTAERDVPYSDGLKWWVAWYPAGQTDEAKNHVSMYLHVNKTVSAKYSFKVACSSIEHFVTHDFLKPQKNIPSSQDSQADKAVEFRRFCADNAVFTTGPRVSVHYVVDDDDNILEPGVPENSTW</sequence>
<evidence type="ECO:0000313" key="2">
    <source>
        <dbReference type="WBParaSite" id="Pan_g21797.t1"/>
    </source>
</evidence>